<reference evidence="1 2" key="1">
    <citation type="journal article" date="2009" name="Nature">
        <title>The Sorghum bicolor genome and the diversification of grasses.</title>
        <authorList>
            <person name="Paterson A.H."/>
            <person name="Bowers J.E."/>
            <person name="Bruggmann R."/>
            <person name="Dubchak I."/>
            <person name="Grimwood J."/>
            <person name="Gundlach H."/>
            <person name="Haberer G."/>
            <person name="Hellsten U."/>
            <person name="Mitros T."/>
            <person name="Poliakov A."/>
            <person name="Schmutz J."/>
            <person name="Spannagl M."/>
            <person name="Tang H."/>
            <person name="Wang X."/>
            <person name="Wicker T."/>
            <person name="Bharti A.K."/>
            <person name="Chapman J."/>
            <person name="Feltus F.A."/>
            <person name="Gowik U."/>
            <person name="Grigoriev I.V."/>
            <person name="Lyons E."/>
            <person name="Maher C.A."/>
            <person name="Martis M."/>
            <person name="Narechania A."/>
            <person name="Otillar R.P."/>
            <person name="Penning B.W."/>
            <person name="Salamov A.A."/>
            <person name="Wang Y."/>
            <person name="Zhang L."/>
            <person name="Carpita N.C."/>
            <person name="Freeling M."/>
            <person name="Gingle A.R."/>
            <person name="Hash C.T."/>
            <person name="Keller B."/>
            <person name="Klein P."/>
            <person name="Kresovich S."/>
            <person name="McCann M.C."/>
            <person name="Ming R."/>
            <person name="Peterson D.G."/>
            <person name="Mehboob-ur-Rahman"/>
            <person name="Ware D."/>
            <person name="Westhoff P."/>
            <person name="Mayer K.F."/>
            <person name="Messing J."/>
            <person name="Rokhsar D.S."/>
        </authorList>
    </citation>
    <scope>NUCLEOTIDE SEQUENCE [LARGE SCALE GENOMIC DNA]</scope>
    <source>
        <strain evidence="2">cv. BTx623</strain>
    </source>
</reference>
<organism evidence="1 2">
    <name type="scientific">Sorghum bicolor</name>
    <name type="common">Sorghum</name>
    <name type="synonym">Sorghum vulgare</name>
    <dbReference type="NCBI Taxonomy" id="4558"/>
    <lineage>
        <taxon>Eukaryota</taxon>
        <taxon>Viridiplantae</taxon>
        <taxon>Streptophyta</taxon>
        <taxon>Embryophyta</taxon>
        <taxon>Tracheophyta</taxon>
        <taxon>Spermatophyta</taxon>
        <taxon>Magnoliopsida</taxon>
        <taxon>Liliopsida</taxon>
        <taxon>Poales</taxon>
        <taxon>Poaceae</taxon>
        <taxon>PACMAD clade</taxon>
        <taxon>Panicoideae</taxon>
        <taxon>Andropogonodae</taxon>
        <taxon>Andropogoneae</taxon>
        <taxon>Sorghinae</taxon>
        <taxon>Sorghum</taxon>
    </lineage>
</organism>
<dbReference type="EMBL" id="CM000768">
    <property type="protein sequence ID" value="EES17630.3"/>
    <property type="molecule type" value="Genomic_DNA"/>
</dbReference>
<gene>
    <name evidence="1" type="ORF">SORBI_3009G025750</name>
</gene>
<dbReference type="InParanoid" id="C5YZ32"/>
<dbReference type="KEGG" id="sbi:8071249"/>
<dbReference type="Proteomes" id="UP000000768">
    <property type="component" value="Chromosome 9"/>
</dbReference>
<dbReference type="AlphaFoldDB" id="C5YZ32"/>
<dbReference type="HOGENOM" id="CLU_061063_0_0_1"/>
<accession>C5YZ32</accession>
<dbReference type="Gramene" id="EES17630">
    <property type="protein sequence ID" value="EES17630"/>
    <property type="gene ID" value="SORBI_3009G025750"/>
</dbReference>
<sequence length="46" mass="5313">MKGASKVYFEIHTATLVPSRSNWNILRHLCNKQSKALVERSWPALM</sequence>
<reference evidence="2" key="2">
    <citation type="journal article" date="2018" name="Plant J.">
        <title>The Sorghum bicolor reference genome: improved assembly, gene annotations, a transcriptome atlas, and signatures of genome organization.</title>
        <authorList>
            <person name="McCormick R.F."/>
            <person name="Truong S.K."/>
            <person name="Sreedasyam A."/>
            <person name="Jenkins J."/>
            <person name="Shu S."/>
            <person name="Sims D."/>
            <person name="Kennedy M."/>
            <person name="Amirebrahimi M."/>
            <person name="Weers B.D."/>
            <person name="McKinley B."/>
            <person name="Mattison A."/>
            <person name="Morishige D.T."/>
            <person name="Grimwood J."/>
            <person name="Schmutz J."/>
            <person name="Mullet J.E."/>
        </authorList>
    </citation>
    <scope>NUCLEOTIDE SEQUENCE [LARGE SCALE GENOMIC DNA]</scope>
    <source>
        <strain evidence="2">cv. BTx623</strain>
    </source>
</reference>
<name>C5YZ32_SORBI</name>
<evidence type="ECO:0000313" key="1">
    <source>
        <dbReference type="EMBL" id="EES17630.3"/>
    </source>
</evidence>
<keyword evidence="2" id="KW-1185">Reference proteome</keyword>
<protein>
    <submittedName>
        <fullName evidence="1">Uncharacterized protein</fullName>
    </submittedName>
</protein>
<proteinExistence type="predicted"/>
<evidence type="ECO:0000313" key="2">
    <source>
        <dbReference type="Proteomes" id="UP000000768"/>
    </source>
</evidence>